<evidence type="ECO:0000313" key="2">
    <source>
        <dbReference type="Proteomes" id="UP001152795"/>
    </source>
</evidence>
<dbReference type="PROSITE" id="PS50158">
    <property type="entry name" value="ZF_CCHC"/>
    <property type="match status" value="1"/>
</dbReference>
<organism evidence="1 2">
    <name type="scientific">Paramuricea clavata</name>
    <name type="common">Red gorgonian</name>
    <name type="synonym">Violescent sea-whip</name>
    <dbReference type="NCBI Taxonomy" id="317549"/>
    <lineage>
        <taxon>Eukaryota</taxon>
        <taxon>Metazoa</taxon>
        <taxon>Cnidaria</taxon>
        <taxon>Anthozoa</taxon>
        <taxon>Octocorallia</taxon>
        <taxon>Malacalcyonacea</taxon>
        <taxon>Plexauridae</taxon>
        <taxon>Paramuricea</taxon>
    </lineage>
</organism>
<sequence>MPHIKSRLAGLSCYALRHTVDFDKYTALSMAEDIGRLARLHQHDKAAFLDVATHTLHSYLDKSQDHFCAYFLALFPDKNYKILDPIAKVDKAFEAPSSGNRPVFWPVATPCRDTTFQLQNVVCFYCGVPGHMSPRCFWKMRQASNCRFTPYRNQRLPPGGRPGPQ</sequence>
<dbReference type="EMBL" id="CACRXK020021509">
    <property type="protein sequence ID" value="CAB4035929.1"/>
    <property type="molecule type" value="Genomic_DNA"/>
</dbReference>
<proteinExistence type="predicted"/>
<dbReference type="SUPFAM" id="SSF57756">
    <property type="entry name" value="Retrovirus zinc finger-like domains"/>
    <property type="match status" value="1"/>
</dbReference>
<reference evidence="1" key="1">
    <citation type="submission" date="2020-04" db="EMBL/GenBank/DDBJ databases">
        <authorList>
            <person name="Alioto T."/>
            <person name="Alioto T."/>
            <person name="Gomez Garrido J."/>
        </authorList>
    </citation>
    <scope>NUCLEOTIDE SEQUENCE</scope>
    <source>
        <strain evidence="1">A484AB</strain>
    </source>
</reference>
<comment type="caution">
    <text evidence="1">The sequence shown here is derived from an EMBL/GenBank/DDBJ whole genome shotgun (WGS) entry which is preliminary data.</text>
</comment>
<protein>
    <submittedName>
        <fullName evidence="1">LIGHT-DEPENDENT SHORT HYPOCOTYLS 6</fullName>
    </submittedName>
</protein>
<dbReference type="AlphaFoldDB" id="A0A6S7LNU2"/>
<keyword evidence="2" id="KW-1185">Reference proteome</keyword>
<name>A0A6S7LNU2_PARCT</name>
<gene>
    <name evidence="1" type="ORF">PACLA_8A068008</name>
</gene>
<dbReference type="GO" id="GO:0003676">
    <property type="term" value="F:nucleic acid binding"/>
    <property type="evidence" value="ECO:0007669"/>
    <property type="project" value="InterPro"/>
</dbReference>
<dbReference type="GO" id="GO:0008270">
    <property type="term" value="F:zinc ion binding"/>
    <property type="evidence" value="ECO:0007669"/>
    <property type="project" value="InterPro"/>
</dbReference>
<dbReference type="InterPro" id="IPR036875">
    <property type="entry name" value="Znf_CCHC_sf"/>
</dbReference>
<accession>A0A6S7LNU2</accession>
<dbReference type="OrthoDB" id="1934635at2759"/>
<evidence type="ECO:0000313" key="1">
    <source>
        <dbReference type="EMBL" id="CAB4035929.1"/>
    </source>
</evidence>
<dbReference type="Proteomes" id="UP001152795">
    <property type="component" value="Unassembled WGS sequence"/>
</dbReference>
<dbReference type="InterPro" id="IPR001878">
    <property type="entry name" value="Znf_CCHC"/>
</dbReference>